<keyword evidence="8" id="KW-0408">Iron</keyword>
<evidence type="ECO:0000256" key="2">
    <source>
        <dbReference type="ARBA" id="ARBA00001966"/>
    </source>
</evidence>
<dbReference type="Pfam" id="PF07992">
    <property type="entry name" value="Pyr_redox_2"/>
    <property type="match status" value="1"/>
</dbReference>
<dbReference type="GO" id="GO:0010181">
    <property type="term" value="F:FMN binding"/>
    <property type="evidence" value="ECO:0007669"/>
    <property type="project" value="InterPro"/>
</dbReference>
<dbReference type="Gene3D" id="3.40.50.720">
    <property type="entry name" value="NAD(P)-binding Rossmann-like Domain"/>
    <property type="match status" value="1"/>
</dbReference>
<evidence type="ECO:0000256" key="7">
    <source>
        <dbReference type="ARBA" id="ARBA00023002"/>
    </source>
</evidence>
<dbReference type="GO" id="GO:0046872">
    <property type="term" value="F:metal ion binding"/>
    <property type="evidence" value="ECO:0007669"/>
    <property type="project" value="UniProtKB-KW"/>
</dbReference>
<dbReference type="InterPro" id="IPR001155">
    <property type="entry name" value="OxRdtase_FMN_N"/>
</dbReference>
<dbReference type="GO" id="GO:0051536">
    <property type="term" value="F:iron-sulfur cluster binding"/>
    <property type="evidence" value="ECO:0007669"/>
    <property type="project" value="UniProtKB-KW"/>
</dbReference>
<dbReference type="PANTHER" id="PTHR42917">
    <property type="entry name" value="2,4-DIENOYL-COA REDUCTASE"/>
    <property type="match status" value="1"/>
</dbReference>
<dbReference type="InterPro" id="IPR023753">
    <property type="entry name" value="FAD/NAD-binding_dom"/>
</dbReference>
<dbReference type="RefSeq" id="WP_090163006.1">
    <property type="nucleotide sequence ID" value="NZ_FMWK01000009.1"/>
</dbReference>
<dbReference type="Pfam" id="PF00724">
    <property type="entry name" value="Oxidored_FMN"/>
    <property type="match status" value="1"/>
</dbReference>
<name>A0A1G5RZQ6_PSEXY</name>
<gene>
    <name evidence="12" type="ORF">SAMN02910350_01886</name>
</gene>
<dbReference type="PRINTS" id="PR00368">
    <property type="entry name" value="FADPNR"/>
</dbReference>
<keyword evidence="9" id="KW-0411">Iron-sulfur</keyword>
<evidence type="ECO:0000256" key="4">
    <source>
        <dbReference type="ARBA" id="ARBA00022630"/>
    </source>
</evidence>
<evidence type="ECO:0000259" key="10">
    <source>
        <dbReference type="Pfam" id="PF00724"/>
    </source>
</evidence>
<evidence type="ECO:0000256" key="3">
    <source>
        <dbReference type="ARBA" id="ARBA00011048"/>
    </source>
</evidence>
<dbReference type="InterPro" id="IPR051793">
    <property type="entry name" value="NADH:flavin_oxidoreductase"/>
</dbReference>
<evidence type="ECO:0000256" key="5">
    <source>
        <dbReference type="ARBA" id="ARBA00022643"/>
    </source>
</evidence>
<evidence type="ECO:0000256" key="8">
    <source>
        <dbReference type="ARBA" id="ARBA00023004"/>
    </source>
</evidence>
<evidence type="ECO:0000256" key="9">
    <source>
        <dbReference type="ARBA" id="ARBA00023014"/>
    </source>
</evidence>
<comment type="cofactor">
    <cofactor evidence="2">
        <name>[4Fe-4S] cluster</name>
        <dbReference type="ChEBI" id="CHEBI:49883"/>
    </cofactor>
</comment>
<dbReference type="SUPFAM" id="SSF51395">
    <property type="entry name" value="FMN-linked oxidoreductases"/>
    <property type="match status" value="1"/>
</dbReference>
<feature type="domain" description="NADH:flavin oxidoreductase/NADH oxidase N-terminal" evidence="10">
    <location>
        <begin position="6"/>
        <end position="341"/>
    </location>
</feature>
<keyword evidence="6" id="KW-0479">Metal-binding</keyword>
<dbReference type="EMBL" id="FMWK01000009">
    <property type="protein sequence ID" value="SCZ79625.1"/>
    <property type="molecule type" value="Genomic_DNA"/>
</dbReference>
<proteinExistence type="inferred from homology"/>
<comment type="cofactor">
    <cofactor evidence="1">
        <name>FMN</name>
        <dbReference type="ChEBI" id="CHEBI:58210"/>
    </cofactor>
</comment>
<keyword evidence="5" id="KW-0288">FMN</keyword>
<keyword evidence="7" id="KW-0560">Oxidoreductase</keyword>
<dbReference type="InterPro" id="IPR013785">
    <property type="entry name" value="Aldolase_TIM"/>
</dbReference>
<dbReference type="AlphaFoldDB" id="A0A1G5RZQ6"/>
<evidence type="ECO:0000259" key="11">
    <source>
        <dbReference type="Pfam" id="PF07992"/>
    </source>
</evidence>
<evidence type="ECO:0000313" key="12">
    <source>
        <dbReference type="EMBL" id="SCZ79625.1"/>
    </source>
</evidence>
<dbReference type="CDD" id="cd02803">
    <property type="entry name" value="OYE_like_FMN_family"/>
    <property type="match status" value="1"/>
</dbReference>
<keyword evidence="4" id="KW-0285">Flavoprotein</keyword>
<dbReference type="InterPro" id="IPR036188">
    <property type="entry name" value="FAD/NAD-bd_sf"/>
</dbReference>
<accession>A0A1G5RZQ6</accession>
<protein>
    <submittedName>
        <fullName evidence="12">2,4-dienoyl-CoA reductase</fullName>
    </submittedName>
</protein>
<dbReference type="PANTHER" id="PTHR42917:SF2">
    <property type="entry name" value="2,4-DIENOYL-COA REDUCTASE [(2E)-ENOYL-COA-PRODUCING]"/>
    <property type="match status" value="1"/>
</dbReference>
<dbReference type="Proteomes" id="UP000199428">
    <property type="component" value="Unassembled WGS sequence"/>
</dbReference>
<evidence type="ECO:0000313" key="13">
    <source>
        <dbReference type="Proteomes" id="UP000199428"/>
    </source>
</evidence>
<dbReference type="Gene3D" id="3.50.50.60">
    <property type="entry name" value="FAD/NAD(P)-binding domain"/>
    <property type="match status" value="1"/>
</dbReference>
<reference evidence="12 13" key="1">
    <citation type="submission" date="2016-10" db="EMBL/GenBank/DDBJ databases">
        <authorList>
            <person name="de Groot N.N."/>
        </authorList>
    </citation>
    <scope>NUCLEOTIDE SEQUENCE [LARGE SCALE GENOMIC DNA]</scope>
    <source>
        <strain evidence="12 13">DSM 10317</strain>
    </source>
</reference>
<evidence type="ECO:0000256" key="1">
    <source>
        <dbReference type="ARBA" id="ARBA00001917"/>
    </source>
</evidence>
<dbReference type="SUPFAM" id="SSF51905">
    <property type="entry name" value="FAD/NAD(P)-binding domain"/>
    <property type="match status" value="1"/>
</dbReference>
<dbReference type="Gene3D" id="3.20.20.70">
    <property type="entry name" value="Aldolase class I"/>
    <property type="match status" value="1"/>
</dbReference>
<sequence length="676" mass="74136">MKFEHLMSPMKVGNVTYKNRIVSAPMAFGLIVQNPEARDFTYRKLESGAIGGNACVIVGETDVNFKDAVRIPGFRPFDFAKPEEDMETFNAVAEYAKRIKSHNCIALAELVHCGKEKVPFRPEEEAIGPVECTNLAGVHVRAMNEDDMARIANDFAVAATYMQKAGFDGVLIHGGHGFLFTQFLSPLMNTRTDEYGGSLENRAKFPIQIIKAMREAVGPDFLIELRIDGTDHQPNGITPEETGEFISWVEDYLTSVHVTCGIYEDSVKSGTESSMFHEHGLNIEPASIIKKYTKLPVGAVGGINSPEMGEKAIAEGKIDFIILGRQMLADPEFANKCKCGEEDCIRRCLRCYLCFPGSPEEGYTDLPFTSEELALYVGHCRINPLAHLPFDPATLPAATKSNKVLVIGGGPAGLQAAITAFDRGHKVTLVEKKKNLGGLLYFTDIDVDKPDLRNFKNVLIREVEKRDIDVRLNTEATPDFIKEFGADTVIIATGSLPSCPPIKGIENAHQAMEVYDGELKVGKKVVMIGGGLVGCETGLHLTKLGHEVTVVEMLDRVANEAFGSYREALVWEMENNGMKTMPKTKCLEILPDGVRVENADGEQTLEADTILFALGMKTVPYDELKAAAGDAEVFVVGDSIRPGQVDQCTRSAYLAGVDIAKPENFVDHEYRGIIDK</sequence>
<evidence type="ECO:0000256" key="6">
    <source>
        <dbReference type="ARBA" id="ARBA00022723"/>
    </source>
</evidence>
<comment type="similarity">
    <text evidence="3">In the N-terminal section; belongs to the NADH:flavin oxidoreductase/NADH oxidase family.</text>
</comment>
<feature type="domain" description="FAD/NAD(P)-binding" evidence="11">
    <location>
        <begin position="403"/>
        <end position="620"/>
    </location>
</feature>
<organism evidence="12 13">
    <name type="scientific">Pseudobutyrivibrio xylanivorans</name>
    <dbReference type="NCBI Taxonomy" id="185007"/>
    <lineage>
        <taxon>Bacteria</taxon>
        <taxon>Bacillati</taxon>
        <taxon>Bacillota</taxon>
        <taxon>Clostridia</taxon>
        <taxon>Lachnospirales</taxon>
        <taxon>Lachnospiraceae</taxon>
        <taxon>Pseudobutyrivibrio</taxon>
    </lineage>
</organism>
<dbReference type="GO" id="GO:0016491">
    <property type="term" value="F:oxidoreductase activity"/>
    <property type="evidence" value="ECO:0007669"/>
    <property type="project" value="UniProtKB-KW"/>
</dbReference>